<dbReference type="InterPro" id="IPR025249">
    <property type="entry name" value="TF_NusA_KH_1st"/>
</dbReference>
<dbReference type="NCBIfam" id="TIGR01953">
    <property type="entry name" value="NusA"/>
    <property type="match status" value="1"/>
</dbReference>
<dbReference type="AlphaFoldDB" id="A0A1J5GQ66"/>
<dbReference type="SUPFAM" id="SSF50249">
    <property type="entry name" value="Nucleic acid-binding proteins"/>
    <property type="match status" value="1"/>
</dbReference>
<dbReference type="PROSITE" id="PS50084">
    <property type="entry name" value="KH_TYPE_1"/>
    <property type="match status" value="1"/>
</dbReference>
<evidence type="ECO:0000256" key="7">
    <source>
        <dbReference type="HAMAP-Rule" id="MF_00945"/>
    </source>
</evidence>
<dbReference type="Gene3D" id="3.30.1480.10">
    <property type="entry name" value="NusA, N-terminal domain"/>
    <property type="match status" value="1"/>
</dbReference>
<dbReference type="Pfam" id="PF26594">
    <property type="entry name" value="KH_NusA_2nd"/>
    <property type="match status" value="1"/>
</dbReference>
<evidence type="ECO:0000313" key="9">
    <source>
        <dbReference type="EMBL" id="OIP75013.1"/>
    </source>
</evidence>
<accession>A0A1J5GQ66</accession>
<dbReference type="GO" id="GO:0003723">
    <property type="term" value="F:RNA binding"/>
    <property type="evidence" value="ECO:0007669"/>
    <property type="project" value="UniProtKB-UniRule"/>
</dbReference>
<proteinExistence type="inferred from homology"/>
<evidence type="ECO:0000256" key="3">
    <source>
        <dbReference type="ARBA" id="ARBA00022814"/>
    </source>
</evidence>
<keyword evidence="2 7" id="KW-0963">Cytoplasm</keyword>
<dbReference type="InterPro" id="IPR015946">
    <property type="entry name" value="KH_dom-like_a/b"/>
</dbReference>
<dbReference type="PROSITE" id="PS50126">
    <property type="entry name" value="S1"/>
    <property type="match status" value="1"/>
</dbReference>
<dbReference type="SMART" id="SM00316">
    <property type="entry name" value="S1"/>
    <property type="match status" value="1"/>
</dbReference>
<dbReference type="Pfam" id="PF08529">
    <property type="entry name" value="NusA_N"/>
    <property type="match status" value="1"/>
</dbReference>
<comment type="caution">
    <text evidence="9">The sequence shown here is derived from an EMBL/GenBank/DDBJ whole genome shotgun (WGS) entry which is preliminary data.</text>
</comment>
<dbReference type="InterPro" id="IPR058582">
    <property type="entry name" value="KH_NusA_2nd"/>
</dbReference>
<comment type="function">
    <text evidence="7">Participates in both transcription termination and antitermination.</text>
</comment>
<evidence type="ECO:0000313" key="11">
    <source>
        <dbReference type="EMBL" id="PIY33104.1"/>
    </source>
</evidence>
<keyword evidence="3 7" id="KW-0889">Transcription antitermination</keyword>
<comment type="similarity">
    <text evidence="7">Belongs to the NusA family.</text>
</comment>
<dbReference type="InterPro" id="IPR030842">
    <property type="entry name" value="TF_NusA_bacterial"/>
</dbReference>
<evidence type="ECO:0000256" key="2">
    <source>
        <dbReference type="ARBA" id="ARBA00022490"/>
    </source>
</evidence>
<evidence type="ECO:0000259" key="8">
    <source>
        <dbReference type="PROSITE" id="PS50126"/>
    </source>
</evidence>
<evidence type="ECO:0000256" key="5">
    <source>
        <dbReference type="ARBA" id="ARBA00023015"/>
    </source>
</evidence>
<accession>A0A2M7PRY8</accession>
<dbReference type="Proteomes" id="UP000230646">
    <property type="component" value="Unassembled WGS sequence"/>
</dbReference>
<keyword evidence="4 7" id="KW-0694">RNA-binding</keyword>
<dbReference type="STRING" id="1805029.AUK42_00300"/>
<sequence>MNKNIIKVLDEIEKEKGISKDILIEAIESALASAYKKNYETNINNVEINMCKDTGEIKTFTRKTIVKKALKPLSEISIEELQTSDKDKFKIGDTILIETTPKEFGRIAAQTAKQVILQKIREAERNVIYEKYIDKERDIVTGVVQRIEYGNVIIDLGRTEALLLPNEQIKNEEYYKGKRIKIYIIEVRKTSKGPKIFASRTHPELLKRLFELEVPEIHEGLVEIKHITREAGKRSKVAVYSKNERIDPIGACIGDRGSRIKSIMLELKDEKIDIIRWSDDEKTFIANSLSPAKVILVNLFKNEKTAIVIVSDQQLSLAIGKEGQNARLAAKLTGWKVDIKSESEYKKNNTNSDCNLQKDLAK</sequence>
<accession>A0A2M7K696</accession>
<dbReference type="FunFam" id="2.40.50.140:FF:000058">
    <property type="entry name" value="Transcription termination/antitermination protein NusA"/>
    <property type="match status" value="1"/>
</dbReference>
<dbReference type="GO" id="GO:0003700">
    <property type="term" value="F:DNA-binding transcription factor activity"/>
    <property type="evidence" value="ECO:0007669"/>
    <property type="project" value="InterPro"/>
</dbReference>
<dbReference type="EMBL" id="MNYY01000006">
    <property type="protein sequence ID" value="OIP75013.1"/>
    <property type="molecule type" value="Genomic_DNA"/>
</dbReference>
<keyword evidence="6 7" id="KW-0804">Transcription</keyword>
<evidence type="ECO:0000313" key="10">
    <source>
        <dbReference type="EMBL" id="PIX33656.1"/>
    </source>
</evidence>
<dbReference type="FunFam" id="3.30.1480.10:FF:000002">
    <property type="entry name" value="Transcription termination/antitermination protein NusA"/>
    <property type="match status" value="1"/>
</dbReference>
<dbReference type="PANTHER" id="PTHR22648:SF0">
    <property type="entry name" value="TRANSCRIPTION TERMINATION_ANTITERMINATION PROTEIN NUSA"/>
    <property type="match status" value="1"/>
</dbReference>
<reference evidence="10" key="2">
    <citation type="submission" date="2017-09" db="EMBL/GenBank/DDBJ databases">
        <title>Depth-based differentiation of microbial function through sediment-hosted aquifers and enrichment of novel symbionts in the deep terrestrial subsurface.</title>
        <authorList>
            <person name="Probst A.J."/>
            <person name="Ladd B."/>
            <person name="Jarett J.K."/>
            <person name="Geller-Mcgrath D.E."/>
            <person name="Sieber C.M.K."/>
            <person name="Emerson J.B."/>
            <person name="Anantharaman K."/>
            <person name="Thomas B.C."/>
            <person name="Malmstrom R."/>
            <person name="Stieglmeier M."/>
            <person name="Klingl A."/>
            <person name="Woyke T."/>
            <person name="Ryan C.M."/>
            <person name="Banfield J.F."/>
        </authorList>
    </citation>
    <scope>NUCLEOTIDE SEQUENCE</scope>
    <source>
        <strain evidence="10">CG_4_8_14_3_um_filter_34_18</strain>
    </source>
</reference>
<dbReference type="Pfam" id="PF00575">
    <property type="entry name" value="S1"/>
    <property type="match status" value="1"/>
</dbReference>
<evidence type="ECO:0000256" key="1">
    <source>
        <dbReference type="ARBA" id="ARBA00022472"/>
    </source>
</evidence>
<dbReference type="HAMAP" id="MF_00945_B">
    <property type="entry name" value="NusA_B"/>
    <property type="match status" value="1"/>
</dbReference>
<dbReference type="SUPFAM" id="SSF69705">
    <property type="entry name" value="Transcription factor NusA, N-terminal domain"/>
    <property type="match status" value="1"/>
</dbReference>
<dbReference type="InterPro" id="IPR013735">
    <property type="entry name" value="TF_NusA_N"/>
</dbReference>
<dbReference type="FunFam" id="3.30.300.20:FF:000005">
    <property type="entry name" value="Transcription termination/antitermination protein NusA"/>
    <property type="match status" value="1"/>
</dbReference>
<keyword evidence="5 7" id="KW-0805">Transcription regulation</keyword>
<protein>
    <recommendedName>
        <fullName evidence="7">Transcription termination/antitermination protein NusA</fullName>
    </recommendedName>
</protein>
<dbReference type="InterPro" id="IPR003029">
    <property type="entry name" value="S1_domain"/>
</dbReference>
<dbReference type="CDD" id="cd04455">
    <property type="entry name" value="S1_NusA"/>
    <property type="match status" value="1"/>
</dbReference>
<feature type="domain" description="S1 motif" evidence="8">
    <location>
        <begin position="137"/>
        <end position="201"/>
    </location>
</feature>
<dbReference type="CDD" id="cd22529">
    <property type="entry name" value="KH-II_NusA_rpt2"/>
    <property type="match status" value="1"/>
</dbReference>
<organism evidence="9 12">
    <name type="scientific">Candidatus Infernicultor aquiphilus</name>
    <dbReference type="NCBI Taxonomy" id="1805029"/>
    <lineage>
        <taxon>Bacteria</taxon>
        <taxon>Pseudomonadati</taxon>
        <taxon>Atribacterota</taxon>
        <taxon>Candidatus Phoenicimicrobiia</taxon>
        <taxon>Candidatus Pheonicimicrobiales</taxon>
        <taxon>Candidatus Phoenicimicrobiaceae</taxon>
        <taxon>Candidatus Infernicultor</taxon>
    </lineage>
</organism>
<evidence type="ECO:0000256" key="6">
    <source>
        <dbReference type="ARBA" id="ARBA00023163"/>
    </source>
</evidence>
<dbReference type="InterPro" id="IPR012340">
    <property type="entry name" value="NA-bd_OB-fold"/>
</dbReference>
<dbReference type="InterPro" id="IPR009019">
    <property type="entry name" value="KH_sf_prok-type"/>
</dbReference>
<dbReference type="Proteomes" id="UP000182763">
    <property type="component" value="Unassembled WGS sequence"/>
</dbReference>
<evidence type="ECO:0000313" key="13">
    <source>
        <dbReference type="Proteomes" id="UP000230646"/>
    </source>
</evidence>
<dbReference type="InterPro" id="IPR036555">
    <property type="entry name" value="NusA_N_sf"/>
</dbReference>
<dbReference type="GO" id="GO:0006353">
    <property type="term" value="P:DNA-templated transcription termination"/>
    <property type="evidence" value="ECO:0007669"/>
    <property type="project" value="UniProtKB-UniRule"/>
</dbReference>
<dbReference type="PANTHER" id="PTHR22648">
    <property type="entry name" value="TRANSCRIPTION TERMINATION FACTOR NUSA"/>
    <property type="match status" value="1"/>
</dbReference>
<reference evidence="13 14" key="3">
    <citation type="submission" date="2017-09" db="EMBL/GenBank/DDBJ databases">
        <title>Depth-based differentiation of microbial function through sediment-hosted aquifers and enrichment of novel symbionts in the deep terrestrial subsurface.</title>
        <authorList>
            <person name="Probst A.J."/>
            <person name="Ladd B."/>
            <person name="Jarett J.K."/>
            <person name="Geller-Mcgrath D.E."/>
            <person name="Sieber C.M."/>
            <person name="Emerson J.B."/>
            <person name="Anantharaman K."/>
            <person name="Thomas B.C."/>
            <person name="Malmstrom R."/>
            <person name="Stieglmeier M."/>
            <person name="Klingl A."/>
            <person name="Woyke T."/>
            <person name="Ryan C.M."/>
            <person name="Banfield J.F."/>
        </authorList>
    </citation>
    <scope>NUCLEOTIDE SEQUENCE [LARGE SCALE GENOMIC DNA]</scope>
    <source>
        <strain evidence="11">CG_4_10_14_3_um_filter_34_13</strain>
    </source>
</reference>
<keyword evidence="1 7" id="KW-0806">Transcription termination</keyword>
<comment type="subunit">
    <text evidence="7">Monomer. Binds directly to the core enzyme of the DNA-dependent RNA polymerase and to nascent RNA.</text>
</comment>
<dbReference type="SUPFAM" id="SSF54814">
    <property type="entry name" value="Prokaryotic type KH domain (KH-domain type II)"/>
    <property type="match status" value="2"/>
</dbReference>
<dbReference type="Gene3D" id="2.40.50.140">
    <property type="entry name" value="Nucleic acid-binding proteins"/>
    <property type="match status" value="1"/>
</dbReference>
<evidence type="ECO:0000256" key="4">
    <source>
        <dbReference type="ARBA" id="ARBA00022884"/>
    </source>
</evidence>
<dbReference type="RefSeq" id="WP_406607204.1">
    <property type="nucleotide sequence ID" value="NZ_PFKO01000122.1"/>
</dbReference>
<dbReference type="Pfam" id="PF13184">
    <property type="entry name" value="KH_NusA_1st"/>
    <property type="match status" value="1"/>
</dbReference>
<name>A0A1J5GQ66_9BACT</name>
<dbReference type="InterPro" id="IPR010213">
    <property type="entry name" value="TF_NusA"/>
</dbReference>
<dbReference type="GO" id="GO:0005829">
    <property type="term" value="C:cytosol"/>
    <property type="evidence" value="ECO:0007669"/>
    <property type="project" value="TreeGrafter"/>
</dbReference>
<gene>
    <name evidence="7 9" type="primary">nusA</name>
    <name evidence="9" type="ORF">AUK42_00300</name>
    <name evidence="11" type="ORF">COZ07_03460</name>
    <name evidence="10" type="ORF">COZ58_06815</name>
</gene>
<dbReference type="GO" id="GO:0031564">
    <property type="term" value="P:transcription antitermination"/>
    <property type="evidence" value="ECO:0007669"/>
    <property type="project" value="UniProtKB-UniRule"/>
</dbReference>
<dbReference type="Proteomes" id="UP000231493">
    <property type="component" value="Unassembled WGS sequence"/>
</dbReference>
<dbReference type="CDD" id="cd02134">
    <property type="entry name" value="KH-II_NusA_rpt1"/>
    <property type="match status" value="1"/>
</dbReference>
<reference evidence="9 12" key="1">
    <citation type="journal article" date="2016" name="Environ. Microbiol.">
        <title>Genomic resolution of a cold subsurface aquifer community provides metabolic insights for novel microbes adapted to high CO concentrations.</title>
        <authorList>
            <person name="Probst A.J."/>
            <person name="Castelle C.J."/>
            <person name="Singh A."/>
            <person name="Brown C.T."/>
            <person name="Anantharaman K."/>
            <person name="Sharon I."/>
            <person name="Hug L.A."/>
            <person name="Burstein D."/>
            <person name="Emerson J.B."/>
            <person name="Thomas B.C."/>
            <person name="Banfield J.F."/>
        </authorList>
    </citation>
    <scope>NUCLEOTIDE SEQUENCE [LARGE SCALE GENOMIC DNA]</scope>
    <source>
        <strain evidence="9">CG2_30_33_13</strain>
    </source>
</reference>
<evidence type="ECO:0000313" key="14">
    <source>
        <dbReference type="Proteomes" id="UP000231493"/>
    </source>
</evidence>
<comment type="subcellular location">
    <subcellularLocation>
        <location evidence="7">Cytoplasm</location>
    </subcellularLocation>
</comment>
<dbReference type="EMBL" id="PFKO01000122">
    <property type="protein sequence ID" value="PIY33104.1"/>
    <property type="molecule type" value="Genomic_DNA"/>
</dbReference>
<dbReference type="Gene3D" id="3.30.300.20">
    <property type="match status" value="2"/>
</dbReference>
<evidence type="ECO:0000313" key="12">
    <source>
        <dbReference type="Proteomes" id="UP000182763"/>
    </source>
</evidence>
<dbReference type="EMBL" id="PFIP01000138">
    <property type="protein sequence ID" value="PIX33656.1"/>
    <property type="molecule type" value="Genomic_DNA"/>
</dbReference>
<dbReference type="FunFam" id="3.30.300.20:FF:000002">
    <property type="entry name" value="Transcription termination/antitermination protein NusA"/>
    <property type="match status" value="1"/>
</dbReference>